<proteinExistence type="predicted"/>
<dbReference type="PROSITE" id="PS51257">
    <property type="entry name" value="PROKAR_LIPOPROTEIN"/>
    <property type="match status" value="1"/>
</dbReference>
<accession>A0A917HE12</accession>
<dbReference type="Proteomes" id="UP000622860">
    <property type="component" value="Unassembled WGS sequence"/>
</dbReference>
<keyword evidence="2" id="KW-0732">Signal</keyword>
<sequence>MKKFLVVFFAMLLVACGNQDNEDNTNSEQKSQESSTETPSDENVSVKFRNLDITTPEKQIAVKGQAAATNDVFYFKLLYGEEVAVDESEVKLDTNASGWGSFELKIDIPKNDQTKDQIPVLTFYVKDESGKMVNPNYVPVDLAQ</sequence>
<evidence type="ECO:0000313" key="4">
    <source>
        <dbReference type="Proteomes" id="UP000622860"/>
    </source>
</evidence>
<keyword evidence="4" id="KW-1185">Reference proteome</keyword>
<feature type="region of interest" description="Disordered" evidence="1">
    <location>
        <begin position="20"/>
        <end position="46"/>
    </location>
</feature>
<feature type="signal peptide" evidence="2">
    <location>
        <begin position="1"/>
        <end position="20"/>
    </location>
</feature>
<evidence type="ECO:0000256" key="1">
    <source>
        <dbReference type="SAM" id="MobiDB-lite"/>
    </source>
</evidence>
<comment type="caution">
    <text evidence="3">The sequence shown here is derived from an EMBL/GenBank/DDBJ whole genome shotgun (WGS) entry which is preliminary data.</text>
</comment>
<dbReference type="AlphaFoldDB" id="A0A917HE12"/>
<dbReference type="EMBL" id="BMFR01000007">
    <property type="protein sequence ID" value="GGG75380.1"/>
    <property type="molecule type" value="Genomic_DNA"/>
</dbReference>
<reference evidence="3" key="1">
    <citation type="journal article" date="2014" name="Int. J. Syst. Evol. Microbiol.">
        <title>Complete genome sequence of Corynebacterium casei LMG S-19264T (=DSM 44701T), isolated from a smear-ripened cheese.</title>
        <authorList>
            <consortium name="US DOE Joint Genome Institute (JGI-PGF)"/>
            <person name="Walter F."/>
            <person name="Albersmeier A."/>
            <person name="Kalinowski J."/>
            <person name="Ruckert C."/>
        </authorList>
    </citation>
    <scope>NUCLEOTIDE SEQUENCE</scope>
    <source>
        <strain evidence="3">CGMCC 1.12754</strain>
    </source>
</reference>
<evidence type="ECO:0008006" key="5">
    <source>
        <dbReference type="Google" id="ProtNLM"/>
    </source>
</evidence>
<gene>
    <name evidence="3" type="ORF">GCM10011398_20230</name>
</gene>
<feature type="chain" id="PRO_5038538469" description="Bacterial spore germination immunoglobulin-like domain-containing protein" evidence="2">
    <location>
        <begin position="21"/>
        <end position="144"/>
    </location>
</feature>
<feature type="compositionally biased region" description="Low complexity" evidence="1">
    <location>
        <begin position="26"/>
        <end position="38"/>
    </location>
</feature>
<protein>
    <recommendedName>
        <fullName evidence="5">Bacterial spore germination immunoglobulin-like domain-containing protein</fullName>
    </recommendedName>
</protein>
<dbReference type="RefSeq" id="WP_188455277.1">
    <property type="nucleotide sequence ID" value="NZ_BMFR01000007.1"/>
</dbReference>
<reference evidence="3" key="2">
    <citation type="submission" date="2020-09" db="EMBL/GenBank/DDBJ databases">
        <authorList>
            <person name="Sun Q."/>
            <person name="Zhou Y."/>
        </authorList>
    </citation>
    <scope>NUCLEOTIDE SEQUENCE</scope>
    <source>
        <strain evidence="3">CGMCC 1.12754</strain>
    </source>
</reference>
<organism evidence="3 4">
    <name type="scientific">Virgibacillus oceani</name>
    <dbReference type="NCBI Taxonomy" id="1479511"/>
    <lineage>
        <taxon>Bacteria</taxon>
        <taxon>Bacillati</taxon>
        <taxon>Bacillota</taxon>
        <taxon>Bacilli</taxon>
        <taxon>Bacillales</taxon>
        <taxon>Bacillaceae</taxon>
        <taxon>Virgibacillus</taxon>
    </lineage>
</organism>
<evidence type="ECO:0000313" key="3">
    <source>
        <dbReference type="EMBL" id="GGG75380.1"/>
    </source>
</evidence>
<evidence type="ECO:0000256" key="2">
    <source>
        <dbReference type="SAM" id="SignalP"/>
    </source>
</evidence>
<name>A0A917HE12_9BACI</name>